<evidence type="ECO:0000256" key="2">
    <source>
        <dbReference type="SAM" id="SignalP"/>
    </source>
</evidence>
<reference evidence="4 5" key="1">
    <citation type="submission" date="2019-02" db="EMBL/GenBank/DDBJ databases">
        <title>Deep-cultivation of Planctomycetes and their phenomic and genomic characterization uncovers novel biology.</title>
        <authorList>
            <person name="Wiegand S."/>
            <person name="Jogler M."/>
            <person name="Boedeker C."/>
            <person name="Pinto D."/>
            <person name="Vollmers J."/>
            <person name="Rivas-Marin E."/>
            <person name="Kohn T."/>
            <person name="Peeters S.H."/>
            <person name="Heuer A."/>
            <person name="Rast P."/>
            <person name="Oberbeckmann S."/>
            <person name="Bunk B."/>
            <person name="Jeske O."/>
            <person name="Meyerdierks A."/>
            <person name="Storesund J.E."/>
            <person name="Kallscheuer N."/>
            <person name="Luecker S."/>
            <person name="Lage O.M."/>
            <person name="Pohl T."/>
            <person name="Merkel B.J."/>
            <person name="Hornburger P."/>
            <person name="Mueller R.-W."/>
            <person name="Bruemmer F."/>
            <person name="Labrenz M."/>
            <person name="Spormann A.M."/>
            <person name="Op den Camp H."/>
            <person name="Overmann J."/>
            <person name="Amann R."/>
            <person name="Jetten M.S.M."/>
            <person name="Mascher T."/>
            <person name="Medema M.H."/>
            <person name="Devos D.P."/>
            <person name="Kaster A.-K."/>
            <person name="Ovreas L."/>
            <person name="Rohde M."/>
            <person name="Galperin M.Y."/>
            <person name="Jogler C."/>
        </authorList>
    </citation>
    <scope>NUCLEOTIDE SEQUENCE [LARGE SCALE GENOMIC DNA]</scope>
    <source>
        <strain evidence="4 5">Pan44</strain>
    </source>
</reference>
<dbReference type="Gene3D" id="1.10.238.10">
    <property type="entry name" value="EF-hand"/>
    <property type="match status" value="1"/>
</dbReference>
<proteinExistence type="predicted"/>
<feature type="chain" id="PRO_5021881941" evidence="2">
    <location>
        <begin position="33"/>
        <end position="286"/>
    </location>
</feature>
<protein>
    <submittedName>
        <fullName evidence="4">EF hand</fullName>
    </submittedName>
</protein>
<dbReference type="InParanoid" id="A0A517SEI4"/>
<feature type="region of interest" description="Disordered" evidence="1">
    <location>
        <begin position="163"/>
        <end position="223"/>
    </location>
</feature>
<feature type="domain" description="EF-hand" evidence="3">
    <location>
        <begin position="222"/>
        <end position="257"/>
    </location>
</feature>
<dbReference type="GO" id="GO:0005509">
    <property type="term" value="F:calcium ion binding"/>
    <property type="evidence" value="ECO:0007669"/>
    <property type="project" value="InterPro"/>
</dbReference>
<dbReference type="RefSeq" id="WP_197454045.1">
    <property type="nucleotide sequence ID" value="NZ_CP036271.1"/>
</dbReference>
<evidence type="ECO:0000313" key="4">
    <source>
        <dbReference type="EMBL" id="QDT54529.1"/>
    </source>
</evidence>
<dbReference type="InterPro" id="IPR002048">
    <property type="entry name" value="EF_hand_dom"/>
</dbReference>
<accession>A0A517SEI4</accession>
<dbReference type="Proteomes" id="UP000315700">
    <property type="component" value="Chromosome"/>
</dbReference>
<dbReference type="EMBL" id="CP036271">
    <property type="protein sequence ID" value="QDT54529.1"/>
    <property type="molecule type" value="Genomic_DNA"/>
</dbReference>
<keyword evidence="2" id="KW-0732">Signal</keyword>
<sequence length="286" mass="30794" precursor="true">MRTLEVTRNGFARWTLRALLMGAIASSGHLCAQDGPSFNRGPFGPPGGDFRGFDRGRDSDRGDRDRDRSDRDRRDSYGGDRGSSSSYGPGGATPSAAQSSTSRVESVRVTLQLPAAYGDVDFDRDGQVGLYEWRKAKRPLSQFTQLDSNRDGFLTPRELERAASLPTLATNTPPTATPTTPTPSGTSAPSPAPVAGTPVPTATPAAAPTFTSTLSDEDRSKADEAQAKSLFSILDKNRDGKVSAEEMAGSSRMRPLFEQAGLNFNEPMPVDQFVSNYVRIQKAKRT</sequence>
<dbReference type="SUPFAM" id="SSF47473">
    <property type="entry name" value="EF-hand"/>
    <property type="match status" value="1"/>
</dbReference>
<feature type="region of interest" description="Disordered" evidence="1">
    <location>
        <begin position="36"/>
        <end position="104"/>
    </location>
</feature>
<feature type="compositionally biased region" description="Low complexity" evidence="1">
    <location>
        <begin position="163"/>
        <end position="213"/>
    </location>
</feature>
<name>A0A517SEI4_9PLAN</name>
<organism evidence="4 5">
    <name type="scientific">Caulifigura coniformis</name>
    <dbReference type="NCBI Taxonomy" id="2527983"/>
    <lineage>
        <taxon>Bacteria</taxon>
        <taxon>Pseudomonadati</taxon>
        <taxon>Planctomycetota</taxon>
        <taxon>Planctomycetia</taxon>
        <taxon>Planctomycetales</taxon>
        <taxon>Planctomycetaceae</taxon>
        <taxon>Caulifigura</taxon>
    </lineage>
</organism>
<dbReference type="AlphaFoldDB" id="A0A517SEI4"/>
<evidence type="ECO:0000259" key="3">
    <source>
        <dbReference type="PROSITE" id="PS50222"/>
    </source>
</evidence>
<gene>
    <name evidence="4" type="ORF">Pan44_25620</name>
</gene>
<feature type="compositionally biased region" description="Basic and acidic residues" evidence="1">
    <location>
        <begin position="51"/>
        <end position="78"/>
    </location>
</feature>
<dbReference type="InterPro" id="IPR011992">
    <property type="entry name" value="EF-hand-dom_pair"/>
</dbReference>
<dbReference type="Pfam" id="PF13499">
    <property type="entry name" value="EF-hand_7"/>
    <property type="match status" value="1"/>
</dbReference>
<keyword evidence="5" id="KW-1185">Reference proteome</keyword>
<evidence type="ECO:0000313" key="5">
    <source>
        <dbReference type="Proteomes" id="UP000315700"/>
    </source>
</evidence>
<dbReference type="KEGG" id="ccos:Pan44_25620"/>
<dbReference type="PROSITE" id="PS00018">
    <property type="entry name" value="EF_HAND_1"/>
    <property type="match status" value="2"/>
</dbReference>
<dbReference type="PROSITE" id="PS50222">
    <property type="entry name" value="EF_HAND_2"/>
    <property type="match status" value="1"/>
</dbReference>
<feature type="signal peptide" evidence="2">
    <location>
        <begin position="1"/>
        <end position="32"/>
    </location>
</feature>
<evidence type="ECO:0000256" key="1">
    <source>
        <dbReference type="SAM" id="MobiDB-lite"/>
    </source>
</evidence>
<dbReference type="InterPro" id="IPR018247">
    <property type="entry name" value="EF_Hand_1_Ca_BS"/>
</dbReference>